<evidence type="ECO:0000313" key="1">
    <source>
        <dbReference type="EMBL" id="KAI5647475.1"/>
    </source>
</evidence>
<reference evidence="2" key="1">
    <citation type="journal article" date="2023" name="Nat. Plants">
        <title>Single-cell RNA sequencing provides a high-resolution roadmap for understanding the multicellular compartmentation of specialized metabolism.</title>
        <authorList>
            <person name="Sun S."/>
            <person name="Shen X."/>
            <person name="Li Y."/>
            <person name="Li Y."/>
            <person name="Wang S."/>
            <person name="Li R."/>
            <person name="Zhang H."/>
            <person name="Shen G."/>
            <person name="Guo B."/>
            <person name="Wei J."/>
            <person name="Xu J."/>
            <person name="St-Pierre B."/>
            <person name="Chen S."/>
            <person name="Sun C."/>
        </authorList>
    </citation>
    <scope>NUCLEOTIDE SEQUENCE [LARGE SCALE GENOMIC DNA]</scope>
</reference>
<gene>
    <name evidence="1" type="ORF">M9H77_33480</name>
</gene>
<comment type="caution">
    <text evidence="1">The sequence shown here is derived from an EMBL/GenBank/DDBJ whole genome shotgun (WGS) entry which is preliminary data.</text>
</comment>
<organism evidence="1 2">
    <name type="scientific">Catharanthus roseus</name>
    <name type="common">Madagascar periwinkle</name>
    <name type="synonym">Vinca rosea</name>
    <dbReference type="NCBI Taxonomy" id="4058"/>
    <lineage>
        <taxon>Eukaryota</taxon>
        <taxon>Viridiplantae</taxon>
        <taxon>Streptophyta</taxon>
        <taxon>Embryophyta</taxon>
        <taxon>Tracheophyta</taxon>
        <taxon>Spermatophyta</taxon>
        <taxon>Magnoliopsida</taxon>
        <taxon>eudicotyledons</taxon>
        <taxon>Gunneridae</taxon>
        <taxon>Pentapetalae</taxon>
        <taxon>asterids</taxon>
        <taxon>lamiids</taxon>
        <taxon>Gentianales</taxon>
        <taxon>Apocynaceae</taxon>
        <taxon>Rauvolfioideae</taxon>
        <taxon>Vinceae</taxon>
        <taxon>Catharanthinae</taxon>
        <taxon>Catharanthus</taxon>
    </lineage>
</organism>
<evidence type="ECO:0000313" key="2">
    <source>
        <dbReference type="Proteomes" id="UP001060085"/>
    </source>
</evidence>
<proteinExistence type="predicted"/>
<keyword evidence="2" id="KW-1185">Reference proteome</keyword>
<dbReference type="Proteomes" id="UP001060085">
    <property type="component" value="Linkage Group LG08"/>
</dbReference>
<protein>
    <submittedName>
        <fullName evidence="1">Uncharacterized protein</fullName>
    </submittedName>
</protein>
<dbReference type="EMBL" id="CM044708">
    <property type="protein sequence ID" value="KAI5647475.1"/>
    <property type="molecule type" value="Genomic_DNA"/>
</dbReference>
<name>A0ACB9ZJA7_CATRO</name>
<accession>A0ACB9ZJA7</accession>
<sequence>MANEKEDANDLRLSLTLGGFGENRKANTTPLPPPPPPPPPTTATHTPFPFNNLLRSGVGFPFMQPQLLRSSSSSSVFGDVFLHQPNSSTAEKNAAGESTRSFFRGIDVNRPATGTDCDEEAIVSSPNSTVSSISGKRSEREENDGDGERPSSSLEDDGGDAAARKKLRLSKEQAAILEETFKEHNTLNPKQKLALAKQLNLRPRQVEVWFQNRRARTKLKQTEVDCEYLKRCCENLTEENRRLQKEVNELRALKLSPQFYMNMSPPTTLTMCPQCERVAVSSSAANASSSAATATATSTASIAAATTSAGIARQPPAIASNQQPMTTINPWTAIFSKQALPPHDSCRPR</sequence>